<sequence length="405" mass="41794">MATAPSVPEPQNQEGHMYSVTAPATACDFPEGHDPDNASQKNELKLVVPTAPLTGDDTANTVPESHATAEDADPDGTTLAAKILQMHATSADLKPTASRRPTLSGAQEEAGFDMPGVLRSPLRGTRTAGLQPEQVPAPAKMAKAADSFRQGPSFGTLLLSTLLIVGIGSGAVFFSLSGLLAGKTSDSRTVQTQQINAAPTIESLIAGAETEFEGRTDLTAAPTASAEQVKLAKDRIRQVFASRTTASPAPEDHSNPLGHDTNNAADNKIQARLVPPQPVPVKIAPQVTPTSSALVTSAVAAPTEAGSDQVSDTQPEADASVATAATPAPAAADANTSDETFPLAGKIRSSVNLREAQNKDAAVLAVIPAGTEVRYSACGNWWCGVQYDGKTGYVGESFLEALSKP</sequence>
<evidence type="ECO:0000256" key="1">
    <source>
        <dbReference type="SAM" id="MobiDB-lite"/>
    </source>
</evidence>
<protein>
    <recommendedName>
        <fullName evidence="3">SH3b domain-containing protein</fullName>
    </recommendedName>
</protein>
<dbReference type="Gene3D" id="2.30.30.40">
    <property type="entry name" value="SH3 Domains"/>
    <property type="match status" value="1"/>
</dbReference>
<feature type="compositionally biased region" description="Low complexity" evidence="1">
    <location>
        <begin position="317"/>
        <end position="334"/>
    </location>
</feature>
<evidence type="ECO:0000256" key="2">
    <source>
        <dbReference type="SAM" id="Phobius"/>
    </source>
</evidence>
<keyword evidence="2" id="KW-1133">Transmembrane helix</keyword>
<feature type="transmembrane region" description="Helical" evidence="2">
    <location>
        <begin position="157"/>
        <end position="181"/>
    </location>
</feature>
<comment type="caution">
    <text evidence="4">The sequence shown here is derived from an EMBL/GenBank/DDBJ whole genome shotgun (WGS) entry which is preliminary data.</text>
</comment>
<evidence type="ECO:0000259" key="3">
    <source>
        <dbReference type="Pfam" id="PF08239"/>
    </source>
</evidence>
<proteinExistence type="predicted"/>
<dbReference type="eggNOG" id="ENOG502ZR02">
    <property type="taxonomic scope" value="Bacteria"/>
</dbReference>
<feature type="domain" description="SH3b" evidence="3">
    <location>
        <begin position="349"/>
        <end position="399"/>
    </location>
</feature>
<accession>A0NTP8</accession>
<evidence type="ECO:0000313" key="5">
    <source>
        <dbReference type="Proteomes" id="UP000004848"/>
    </source>
</evidence>
<keyword evidence="2" id="KW-0812">Transmembrane</keyword>
<feature type="region of interest" description="Disordered" evidence="1">
    <location>
        <begin position="303"/>
        <end position="337"/>
    </location>
</feature>
<reference evidence="4 5" key="1">
    <citation type="submission" date="2006-05" db="EMBL/GenBank/DDBJ databases">
        <authorList>
            <person name="King G."/>
            <person name="Ferriera S."/>
            <person name="Johnson J."/>
            <person name="Kravitz S."/>
            <person name="Beeson K."/>
            <person name="Sutton G."/>
            <person name="Rogers Y.-H."/>
            <person name="Friedman R."/>
            <person name="Frazier M."/>
            <person name="Venter J.C."/>
        </authorList>
    </citation>
    <scope>NUCLEOTIDE SEQUENCE [LARGE SCALE GENOMIC DNA]</scope>
    <source>
        <strain evidence="5">ATCC 25650 / DSM 13394 / JCM 20685 / NBRC 16684 / NCIMB 2208 / IAM 12614 / B1</strain>
    </source>
</reference>
<dbReference type="Proteomes" id="UP000004848">
    <property type="component" value="Unassembled WGS sequence"/>
</dbReference>
<dbReference type="EMBL" id="AAUW01000008">
    <property type="protein sequence ID" value="EAV43807.1"/>
    <property type="molecule type" value="Genomic_DNA"/>
</dbReference>
<organism evidence="4 5">
    <name type="scientific">Roseibium aggregatum (strain ATCC 25650 / DSM 13394 / JCM 20685 / NBRC 16684 / NCIMB 2208 / IAM 12614 / B1)</name>
    <name type="common">Stappia aggregata</name>
    <dbReference type="NCBI Taxonomy" id="384765"/>
    <lineage>
        <taxon>Bacteria</taxon>
        <taxon>Pseudomonadati</taxon>
        <taxon>Pseudomonadota</taxon>
        <taxon>Alphaproteobacteria</taxon>
        <taxon>Hyphomicrobiales</taxon>
        <taxon>Stappiaceae</taxon>
        <taxon>Roseibium</taxon>
    </lineage>
</organism>
<gene>
    <name evidence="4" type="ORF">SIAM614_11803</name>
</gene>
<feature type="region of interest" description="Disordered" evidence="1">
    <location>
        <begin position="242"/>
        <end position="263"/>
    </location>
</feature>
<name>A0NTP8_ROSAI</name>
<evidence type="ECO:0000313" key="4">
    <source>
        <dbReference type="EMBL" id="EAV43807.1"/>
    </source>
</evidence>
<keyword evidence="2" id="KW-0472">Membrane</keyword>
<dbReference type="Pfam" id="PF08239">
    <property type="entry name" value="SH3_3"/>
    <property type="match status" value="1"/>
</dbReference>
<dbReference type="InterPro" id="IPR003646">
    <property type="entry name" value="SH3-like_bac-type"/>
</dbReference>
<feature type="region of interest" description="Disordered" evidence="1">
    <location>
        <begin position="1"/>
        <end position="74"/>
    </location>
</feature>
<dbReference type="AlphaFoldDB" id="A0NTP8"/>